<dbReference type="Proteomes" id="UP000815260">
    <property type="component" value="Chromosome 7D"/>
</dbReference>
<dbReference type="EMBL" id="CM022231">
    <property type="protein sequence ID" value="KAF7110081.1"/>
    <property type="molecule type" value="Genomic_DNA"/>
</dbReference>
<feature type="non-terminal residue" evidence="3">
    <location>
        <position position="154"/>
    </location>
</feature>
<comment type="caution">
    <text evidence="3">The sequence shown here is derived from an EMBL/GenBank/DDBJ whole genome shotgun (WGS) entry which is preliminary data.</text>
</comment>
<dbReference type="InterPro" id="IPR055411">
    <property type="entry name" value="LRR_FXL15/At3g58940/PEG3-like"/>
</dbReference>
<feature type="domain" description="F-box" evidence="1">
    <location>
        <begin position="8"/>
        <end position="44"/>
    </location>
</feature>
<dbReference type="InterPro" id="IPR055302">
    <property type="entry name" value="F-box_dom-containing"/>
</dbReference>
<reference evidence="3" key="2">
    <citation type="submission" date="2020-03" db="EMBL/GenBank/DDBJ databases">
        <title>The second near-complete assembly of the hexaploid bread wheat (Triticum aestivum) genome.</title>
        <authorList>
            <person name="Zimin A.V."/>
            <person name="Puiu D."/>
            <person name="Shumante A."/>
            <person name="Alonge M."/>
            <person name="Salzberg S.L."/>
        </authorList>
    </citation>
    <scope>NUCLEOTIDE SEQUENCE</scope>
    <source>
        <tissue evidence="3">Leaf</tissue>
    </source>
</reference>
<evidence type="ECO:0000259" key="1">
    <source>
        <dbReference type="Pfam" id="PF00646"/>
    </source>
</evidence>
<dbReference type="Pfam" id="PF00646">
    <property type="entry name" value="F-box"/>
    <property type="match status" value="1"/>
</dbReference>
<gene>
    <name evidence="3" type="ORF">CFC21_110237</name>
</gene>
<evidence type="ECO:0000259" key="2">
    <source>
        <dbReference type="Pfam" id="PF24758"/>
    </source>
</evidence>
<proteinExistence type="predicted"/>
<dbReference type="AlphaFoldDB" id="A0A9R1NDR5"/>
<protein>
    <recommendedName>
        <fullName evidence="4">F-box domain-containing protein</fullName>
    </recommendedName>
</protein>
<sequence length="154" mass="17299">GRNRLGALPDDVLHHTLTYLSVTEAASAAALSSSWRHLWRSYPLVLEDKGIPEPARDALVPRVLADHPGRFRSVILYDCRLASLNRELPGWPRLLVDKSTQQLLLAHPDWTVNQPDSARLLPADILRCGSLQELSLDFWTFSTDLSRRADISLP</sequence>
<dbReference type="SUPFAM" id="SSF81383">
    <property type="entry name" value="F-box domain"/>
    <property type="match status" value="1"/>
</dbReference>
<dbReference type="Pfam" id="PF24758">
    <property type="entry name" value="LRR_At5g56370"/>
    <property type="match status" value="1"/>
</dbReference>
<dbReference type="OrthoDB" id="588830at2759"/>
<feature type="non-terminal residue" evidence="3">
    <location>
        <position position="1"/>
    </location>
</feature>
<reference evidence="3" key="1">
    <citation type="journal article" date="2017" name="Gigascience">
        <title>The first near-complete assembly of the hexaploid bread wheat genome, Triticum aestivum.</title>
        <authorList>
            <person name="Zimin A.V."/>
            <person name="Puiu D."/>
            <person name="Hall R."/>
            <person name="Kingan S."/>
            <person name="Clavijo B.J."/>
            <person name="Salzberg S.L."/>
        </authorList>
    </citation>
    <scope>NUCLEOTIDE SEQUENCE</scope>
    <source>
        <tissue evidence="3">Leaf</tissue>
    </source>
</reference>
<organism evidence="3">
    <name type="scientific">Triticum aestivum</name>
    <name type="common">Wheat</name>
    <dbReference type="NCBI Taxonomy" id="4565"/>
    <lineage>
        <taxon>Eukaryota</taxon>
        <taxon>Viridiplantae</taxon>
        <taxon>Streptophyta</taxon>
        <taxon>Embryophyta</taxon>
        <taxon>Tracheophyta</taxon>
        <taxon>Spermatophyta</taxon>
        <taxon>Magnoliopsida</taxon>
        <taxon>Liliopsida</taxon>
        <taxon>Poales</taxon>
        <taxon>Poaceae</taxon>
        <taxon>BOP clade</taxon>
        <taxon>Pooideae</taxon>
        <taxon>Triticodae</taxon>
        <taxon>Triticeae</taxon>
        <taxon>Triticinae</taxon>
        <taxon>Triticum</taxon>
    </lineage>
</organism>
<dbReference type="InterPro" id="IPR001810">
    <property type="entry name" value="F-box_dom"/>
</dbReference>
<accession>A0A9R1NDR5</accession>
<feature type="domain" description="F-box/LRR-repeat protein 15/At3g58940/PEG3-like LRR" evidence="2">
    <location>
        <begin position="89"/>
        <end position="149"/>
    </location>
</feature>
<dbReference type="InterPro" id="IPR036047">
    <property type="entry name" value="F-box-like_dom_sf"/>
</dbReference>
<name>A0A9R1NDR5_WHEAT</name>
<evidence type="ECO:0000313" key="3">
    <source>
        <dbReference type="EMBL" id="KAF7110081.1"/>
    </source>
</evidence>
<evidence type="ECO:0008006" key="4">
    <source>
        <dbReference type="Google" id="ProtNLM"/>
    </source>
</evidence>
<dbReference type="PANTHER" id="PTHR32141">
    <property type="match status" value="1"/>
</dbReference>
<dbReference type="PANTHER" id="PTHR32141:SF37">
    <property type="entry name" value="F-BOX DOMAIN-CONTAINING PROTEIN"/>
    <property type="match status" value="1"/>
</dbReference>